<organism evidence="7 8">
    <name type="scientific">Candidatus Roizmanbacteria bacterium RIFOXYA1_FULL_41_12</name>
    <dbReference type="NCBI Taxonomy" id="1802082"/>
    <lineage>
        <taxon>Bacteria</taxon>
        <taxon>Candidatus Roizmaniibacteriota</taxon>
    </lineage>
</organism>
<comment type="caution">
    <text evidence="7">The sequence shown here is derived from an EMBL/GenBank/DDBJ whole genome shotgun (WGS) entry which is preliminary data.</text>
</comment>
<dbReference type="GO" id="GO:0006412">
    <property type="term" value="P:translation"/>
    <property type="evidence" value="ECO:0007669"/>
    <property type="project" value="InterPro"/>
</dbReference>
<dbReference type="SUPFAM" id="SSF74731">
    <property type="entry name" value="Ribosomal protein L20"/>
    <property type="match status" value="1"/>
</dbReference>
<dbReference type="InterPro" id="IPR005813">
    <property type="entry name" value="Ribosomal_bL20"/>
</dbReference>
<dbReference type="FunFam" id="1.10.1900.20:FF:000001">
    <property type="entry name" value="50S ribosomal protein L20"/>
    <property type="match status" value="1"/>
</dbReference>
<proteinExistence type="inferred from homology"/>
<dbReference type="EMBL" id="MGBG01000008">
    <property type="protein sequence ID" value="OGK66321.1"/>
    <property type="molecule type" value="Genomic_DNA"/>
</dbReference>
<dbReference type="CDD" id="cd07026">
    <property type="entry name" value="Ribosomal_L20"/>
    <property type="match status" value="1"/>
</dbReference>
<dbReference type="AlphaFoldDB" id="A0A1F7KEQ0"/>
<keyword evidence="3 5" id="KW-0687">Ribonucleoprotein</keyword>
<keyword evidence="2 5" id="KW-0689">Ribosomal protein</keyword>
<protein>
    <recommendedName>
        <fullName evidence="4 5">Large ribosomal subunit protein bL20</fullName>
    </recommendedName>
</protein>
<evidence type="ECO:0000256" key="3">
    <source>
        <dbReference type="ARBA" id="ARBA00023274"/>
    </source>
</evidence>
<name>A0A1F7KEQ0_9BACT</name>
<comment type="function">
    <text evidence="5 6">Binds directly to 23S ribosomal RNA and is necessary for the in vitro assembly process of the 50S ribosomal subunit. It is not involved in the protein synthesizing functions of that subunit.</text>
</comment>
<dbReference type="GO" id="GO:0005840">
    <property type="term" value="C:ribosome"/>
    <property type="evidence" value="ECO:0007669"/>
    <property type="project" value="UniProtKB-KW"/>
</dbReference>
<dbReference type="HAMAP" id="MF_00382">
    <property type="entry name" value="Ribosomal_bL20"/>
    <property type="match status" value="1"/>
</dbReference>
<gene>
    <name evidence="5" type="primary">rplT</name>
    <name evidence="7" type="ORF">A2209_02115</name>
</gene>
<dbReference type="PANTHER" id="PTHR10986">
    <property type="entry name" value="39S RIBOSOMAL PROTEIN L20"/>
    <property type="match status" value="1"/>
</dbReference>
<evidence type="ECO:0000256" key="2">
    <source>
        <dbReference type="ARBA" id="ARBA00022980"/>
    </source>
</evidence>
<accession>A0A1F7KEQ0</accession>
<keyword evidence="5 6" id="KW-0694">RNA-binding</keyword>
<sequence length="113" mass="13399">MTRVKRGLTSHQKHKKVLELAKGYRMTKSRLYKVANEAVLHAGEYAFAGRKHRKRQMRRLWITRINAALTPFEIKYSEFIHLLKIKNIQLDRKILALIAQDGPFFERLVKKIK</sequence>
<evidence type="ECO:0000313" key="8">
    <source>
        <dbReference type="Proteomes" id="UP000178450"/>
    </source>
</evidence>
<dbReference type="GO" id="GO:0000027">
    <property type="term" value="P:ribosomal large subunit assembly"/>
    <property type="evidence" value="ECO:0007669"/>
    <property type="project" value="UniProtKB-UniRule"/>
</dbReference>
<dbReference type="Gene3D" id="1.10.1900.20">
    <property type="entry name" value="Ribosomal protein L20"/>
    <property type="match status" value="1"/>
</dbReference>
<comment type="similarity">
    <text evidence="1 5 6">Belongs to the bacterial ribosomal protein bL20 family.</text>
</comment>
<evidence type="ECO:0000256" key="5">
    <source>
        <dbReference type="HAMAP-Rule" id="MF_00382"/>
    </source>
</evidence>
<dbReference type="GO" id="GO:1990904">
    <property type="term" value="C:ribonucleoprotein complex"/>
    <property type="evidence" value="ECO:0007669"/>
    <property type="project" value="UniProtKB-KW"/>
</dbReference>
<dbReference type="Gene3D" id="6.10.160.10">
    <property type="match status" value="1"/>
</dbReference>
<dbReference type="GO" id="GO:0019843">
    <property type="term" value="F:rRNA binding"/>
    <property type="evidence" value="ECO:0007669"/>
    <property type="project" value="UniProtKB-UniRule"/>
</dbReference>
<keyword evidence="5 6" id="KW-0699">rRNA-binding</keyword>
<dbReference type="PRINTS" id="PR00062">
    <property type="entry name" value="RIBOSOMALL20"/>
</dbReference>
<dbReference type="NCBIfam" id="TIGR01032">
    <property type="entry name" value="rplT_bact"/>
    <property type="match status" value="1"/>
</dbReference>
<evidence type="ECO:0000256" key="1">
    <source>
        <dbReference type="ARBA" id="ARBA00007698"/>
    </source>
</evidence>
<dbReference type="Pfam" id="PF00453">
    <property type="entry name" value="Ribosomal_L20"/>
    <property type="match status" value="1"/>
</dbReference>
<dbReference type="Proteomes" id="UP000178450">
    <property type="component" value="Unassembled WGS sequence"/>
</dbReference>
<dbReference type="GO" id="GO:0003735">
    <property type="term" value="F:structural constituent of ribosome"/>
    <property type="evidence" value="ECO:0007669"/>
    <property type="project" value="InterPro"/>
</dbReference>
<evidence type="ECO:0000256" key="6">
    <source>
        <dbReference type="RuleBase" id="RU000560"/>
    </source>
</evidence>
<evidence type="ECO:0000256" key="4">
    <source>
        <dbReference type="ARBA" id="ARBA00035172"/>
    </source>
</evidence>
<dbReference type="InterPro" id="IPR035566">
    <property type="entry name" value="Ribosomal_protein_bL20_C"/>
</dbReference>
<evidence type="ECO:0000313" key="7">
    <source>
        <dbReference type="EMBL" id="OGK66321.1"/>
    </source>
</evidence>
<reference evidence="7 8" key="1">
    <citation type="journal article" date="2016" name="Nat. Commun.">
        <title>Thousands of microbial genomes shed light on interconnected biogeochemical processes in an aquifer system.</title>
        <authorList>
            <person name="Anantharaman K."/>
            <person name="Brown C.T."/>
            <person name="Hug L.A."/>
            <person name="Sharon I."/>
            <person name="Castelle C.J."/>
            <person name="Probst A.J."/>
            <person name="Thomas B.C."/>
            <person name="Singh A."/>
            <person name="Wilkins M.J."/>
            <person name="Karaoz U."/>
            <person name="Brodie E.L."/>
            <person name="Williams K.H."/>
            <person name="Hubbard S.S."/>
            <person name="Banfield J.F."/>
        </authorList>
    </citation>
    <scope>NUCLEOTIDE SEQUENCE [LARGE SCALE GENOMIC DNA]</scope>
</reference>